<sequence>MCFAKCLRNCMKGGGTDDFTLIRIIASRCEIFTNSVGTVVAPIHIDREALQDANASSCLLSATEEDPTKLGIDPQYAGRYFVQPSGALYLAGHSPTPILS</sequence>
<evidence type="ECO:0000256" key="1">
    <source>
        <dbReference type="ARBA" id="ARBA00007831"/>
    </source>
</evidence>
<dbReference type="OrthoDB" id="37886at2759"/>
<dbReference type="Gene3D" id="1.10.220.10">
    <property type="entry name" value="Annexin"/>
    <property type="match status" value="1"/>
</dbReference>
<evidence type="ECO:0000256" key="2">
    <source>
        <dbReference type="ARBA" id="ARBA00022737"/>
    </source>
</evidence>
<dbReference type="EMBL" id="CAAALY010005111">
    <property type="protein sequence ID" value="VEL08939.1"/>
    <property type="molecule type" value="Genomic_DNA"/>
</dbReference>
<keyword evidence="3" id="KW-0041">Annexin</keyword>
<keyword evidence="5" id="KW-1185">Reference proteome</keyword>
<dbReference type="SMR" id="A0A448WDA7"/>
<dbReference type="SUPFAM" id="SSF47874">
    <property type="entry name" value="Annexin"/>
    <property type="match status" value="1"/>
</dbReference>
<keyword evidence="2" id="KW-0677">Repeat</keyword>
<protein>
    <submittedName>
        <fullName evidence="4">Uncharacterized protein</fullName>
    </submittedName>
</protein>
<dbReference type="InterPro" id="IPR037104">
    <property type="entry name" value="Annexin_sf"/>
</dbReference>
<proteinExistence type="inferred from homology"/>
<evidence type="ECO:0000256" key="3">
    <source>
        <dbReference type="ARBA" id="ARBA00023216"/>
    </source>
</evidence>
<organism evidence="4 5">
    <name type="scientific">Protopolystoma xenopodis</name>
    <dbReference type="NCBI Taxonomy" id="117903"/>
    <lineage>
        <taxon>Eukaryota</taxon>
        <taxon>Metazoa</taxon>
        <taxon>Spiralia</taxon>
        <taxon>Lophotrochozoa</taxon>
        <taxon>Platyhelminthes</taxon>
        <taxon>Monogenea</taxon>
        <taxon>Polyopisthocotylea</taxon>
        <taxon>Polystomatidea</taxon>
        <taxon>Polystomatidae</taxon>
        <taxon>Protopolystoma</taxon>
    </lineage>
</organism>
<evidence type="ECO:0000313" key="4">
    <source>
        <dbReference type="EMBL" id="VEL08939.1"/>
    </source>
</evidence>
<gene>
    <name evidence="4" type="ORF">PXEA_LOCUS2379</name>
</gene>
<dbReference type="Pfam" id="PF00191">
    <property type="entry name" value="Annexin"/>
    <property type="match status" value="1"/>
</dbReference>
<comment type="similarity">
    <text evidence="1">Belongs to the annexin family.</text>
</comment>
<accession>A0A448WDA7</accession>
<dbReference type="GO" id="GO:0005509">
    <property type="term" value="F:calcium ion binding"/>
    <property type="evidence" value="ECO:0007669"/>
    <property type="project" value="InterPro"/>
</dbReference>
<dbReference type="AlphaFoldDB" id="A0A448WDA7"/>
<comment type="caution">
    <text evidence="4">The sequence shown here is derived from an EMBL/GenBank/DDBJ whole genome shotgun (WGS) entry which is preliminary data.</text>
</comment>
<dbReference type="Proteomes" id="UP000784294">
    <property type="component" value="Unassembled WGS sequence"/>
</dbReference>
<evidence type="ECO:0000313" key="5">
    <source>
        <dbReference type="Proteomes" id="UP000784294"/>
    </source>
</evidence>
<name>A0A448WDA7_9PLAT</name>
<dbReference type="InterPro" id="IPR018502">
    <property type="entry name" value="Annexin_repeat"/>
</dbReference>
<dbReference type="GO" id="GO:0005544">
    <property type="term" value="F:calcium-dependent phospholipid binding"/>
    <property type="evidence" value="ECO:0007669"/>
    <property type="project" value="InterPro"/>
</dbReference>
<reference evidence="4" key="1">
    <citation type="submission" date="2018-11" db="EMBL/GenBank/DDBJ databases">
        <authorList>
            <consortium name="Pathogen Informatics"/>
        </authorList>
    </citation>
    <scope>NUCLEOTIDE SEQUENCE</scope>
</reference>